<dbReference type="Pfam" id="PF13807">
    <property type="entry name" value="GNVR"/>
    <property type="match status" value="1"/>
</dbReference>
<evidence type="ECO:0000259" key="8">
    <source>
        <dbReference type="Pfam" id="PF02706"/>
    </source>
</evidence>
<dbReference type="GO" id="GO:0005886">
    <property type="term" value="C:plasma membrane"/>
    <property type="evidence" value="ECO:0007669"/>
    <property type="project" value="UniProtKB-SubCell"/>
</dbReference>
<keyword evidence="3 7" id="KW-0812">Transmembrane</keyword>
<evidence type="ECO:0000256" key="4">
    <source>
        <dbReference type="ARBA" id="ARBA00022989"/>
    </source>
</evidence>
<name>A0A9X2FW68_9GAMM</name>
<feature type="domain" description="Polysaccharide chain length determinant N-terminal" evidence="8">
    <location>
        <begin position="35"/>
        <end position="134"/>
    </location>
</feature>
<evidence type="ECO:0000256" key="6">
    <source>
        <dbReference type="SAM" id="MobiDB-lite"/>
    </source>
</evidence>
<comment type="caution">
    <text evidence="10">The sequence shown here is derived from an EMBL/GenBank/DDBJ whole genome shotgun (WGS) entry which is preliminary data.</text>
</comment>
<keyword evidence="4 7" id="KW-1133">Transmembrane helix</keyword>
<accession>A0A9X2FW68</accession>
<feature type="compositionally biased region" description="Low complexity" evidence="6">
    <location>
        <begin position="1"/>
        <end position="10"/>
    </location>
</feature>
<protein>
    <submittedName>
        <fullName evidence="10">Wzz/FepE/Etk N-terminal domain-containing protein</fullName>
    </submittedName>
</protein>
<dbReference type="AlphaFoldDB" id="A0A9X2FW68"/>
<feature type="region of interest" description="Disordered" evidence="6">
    <location>
        <begin position="1"/>
        <end position="25"/>
    </location>
</feature>
<sequence>MTQENQQNPNNQPPAPYGSGQYPPNYYNAPYPQDDEIDLRELFGIIWDGKWIIIAITFVFAGASVIYSLSLPNIYKAEATLAPTEEAQGQGFGEEMGGLASLAGLSVGNKQVDKVTMAMEILQSRQFIKNFVQKHNILPEVMAVKEWHRASGELVFNQEVYNPKTSEWVRDVEPPKQPEPSSWEYVNVFQNEILLVEKDSETPGLINISVNHQSPVIAHLWVEWLIEDINNHMRQRDIKEAQSSMEYLQKELGETNLSSMQQVFYQLIEKQIQTIMLANVRPEYIFQVLDPAVVPEQRDAPSRALICIIGTFLGGFLSLFVVFIRHLVRTSKSKQPDA</sequence>
<feature type="transmembrane region" description="Helical" evidence="7">
    <location>
        <begin position="51"/>
        <end position="69"/>
    </location>
</feature>
<dbReference type="RefSeq" id="WP_253617736.1">
    <property type="nucleotide sequence ID" value="NZ_JAMZDE010000003.1"/>
</dbReference>
<dbReference type="PANTHER" id="PTHR32309">
    <property type="entry name" value="TYROSINE-PROTEIN KINASE"/>
    <property type="match status" value="1"/>
</dbReference>
<gene>
    <name evidence="10" type="ORF">NJR55_03045</name>
</gene>
<keyword evidence="5 7" id="KW-0472">Membrane</keyword>
<dbReference type="EMBL" id="JAMZDE010000003">
    <property type="protein sequence ID" value="MCP1338559.1"/>
    <property type="molecule type" value="Genomic_DNA"/>
</dbReference>
<feature type="transmembrane region" description="Helical" evidence="7">
    <location>
        <begin position="304"/>
        <end position="328"/>
    </location>
</feature>
<keyword evidence="11" id="KW-1185">Reference proteome</keyword>
<dbReference type="Proteomes" id="UP001139474">
    <property type="component" value="Unassembled WGS sequence"/>
</dbReference>
<dbReference type="PANTHER" id="PTHR32309:SF13">
    <property type="entry name" value="FERRIC ENTEROBACTIN TRANSPORT PROTEIN FEPE"/>
    <property type="match status" value="1"/>
</dbReference>
<evidence type="ECO:0000313" key="11">
    <source>
        <dbReference type="Proteomes" id="UP001139474"/>
    </source>
</evidence>
<evidence type="ECO:0000259" key="9">
    <source>
        <dbReference type="Pfam" id="PF13807"/>
    </source>
</evidence>
<dbReference type="InterPro" id="IPR050445">
    <property type="entry name" value="Bact_polysacc_biosynth/exp"/>
</dbReference>
<dbReference type="Pfam" id="PF02706">
    <property type="entry name" value="Wzz"/>
    <property type="match status" value="1"/>
</dbReference>
<dbReference type="GO" id="GO:0004713">
    <property type="term" value="F:protein tyrosine kinase activity"/>
    <property type="evidence" value="ECO:0007669"/>
    <property type="project" value="TreeGrafter"/>
</dbReference>
<dbReference type="InterPro" id="IPR032807">
    <property type="entry name" value="GNVR"/>
</dbReference>
<keyword evidence="2" id="KW-1003">Cell membrane</keyword>
<reference evidence="10" key="1">
    <citation type="submission" date="2022-06" db="EMBL/GenBank/DDBJ databases">
        <title>Idiomarina rhizosphaerae M1R2S28.</title>
        <authorList>
            <person name="Sun J.-Q."/>
            <person name="Li L.-F."/>
        </authorList>
    </citation>
    <scope>NUCLEOTIDE SEQUENCE</scope>
    <source>
        <strain evidence="10">M1R2S28</strain>
    </source>
</reference>
<evidence type="ECO:0000256" key="1">
    <source>
        <dbReference type="ARBA" id="ARBA00004651"/>
    </source>
</evidence>
<dbReference type="InterPro" id="IPR003856">
    <property type="entry name" value="LPS_length_determ_N"/>
</dbReference>
<organism evidence="10 11">
    <name type="scientific">Idiomarina rhizosphaerae</name>
    <dbReference type="NCBI Taxonomy" id="2961572"/>
    <lineage>
        <taxon>Bacteria</taxon>
        <taxon>Pseudomonadati</taxon>
        <taxon>Pseudomonadota</taxon>
        <taxon>Gammaproteobacteria</taxon>
        <taxon>Alteromonadales</taxon>
        <taxon>Idiomarinaceae</taxon>
        <taxon>Idiomarina</taxon>
    </lineage>
</organism>
<evidence type="ECO:0000256" key="2">
    <source>
        <dbReference type="ARBA" id="ARBA00022475"/>
    </source>
</evidence>
<proteinExistence type="predicted"/>
<evidence type="ECO:0000256" key="5">
    <source>
        <dbReference type="ARBA" id="ARBA00023136"/>
    </source>
</evidence>
<feature type="domain" description="Tyrosine-protein kinase G-rich" evidence="9">
    <location>
        <begin position="258"/>
        <end position="326"/>
    </location>
</feature>
<evidence type="ECO:0000256" key="3">
    <source>
        <dbReference type="ARBA" id="ARBA00022692"/>
    </source>
</evidence>
<evidence type="ECO:0000256" key="7">
    <source>
        <dbReference type="SAM" id="Phobius"/>
    </source>
</evidence>
<comment type="subcellular location">
    <subcellularLocation>
        <location evidence="1">Cell membrane</location>
        <topology evidence="1">Multi-pass membrane protein</topology>
    </subcellularLocation>
</comment>
<evidence type="ECO:0000313" key="10">
    <source>
        <dbReference type="EMBL" id="MCP1338559.1"/>
    </source>
</evidence>